<feature type="chain" id="PRO_5019056428" evidence="2">
    <location>
        <begin position="20"/>
        <end position="235"/>
    </location>
</feature>
<evidence type="ECO:0000256" key="2">
    <source>
        <dbReference type="SAM" id="SignalP"/>
    </source>
</evidence>
<protein>
    <submittedName>
        <fullName evidence="3">Uncharacterized protein</fullName>
    </submittedName>
</protein>
<organism evidence="3 4">
    <name type="scientific">Jimgerdemannia flammicorona</name>
    <dbReference type="NCBI Taxonomy" id="994334"/>
    <lineage>
        <taxon>Eukaryota</taxon>
        <taxon>Fungi</taxon>
        <taxon>Fungi incertae sedis</taxon>
        <taxon>Mucoromycota</taxon>
        <taxon>Mucoromycotina</taxon>
        <taxon>Endogonomycetes</taxon>
        <taxon>Endogonales</taxon>
        <taxon>Endogonaceae</taxon>
        <taxon>Jimgerdemannia</taxon>
    </lineage>
</organism>
<evidence type="ECO:0000256" key="1">
    <source>
        <dbReference type="SAM" id="MobiDB-lite"/>
    </source>
</evidence>
<dbReference type="AlphaFoldDB" id="A0A433QF17"/>
<dbReference type="Proteomes" id="UP000274822">
    <property type="component" value="Unassembled WGS sequence"/>
</dbReference>
<keyword evidence="2" id="KW-0732">Signal</keyword>
<dbReference type="EMBL" id="RBNJ01006658">
    <property type="protein sequence ID" value="RUS28420.1"/>
    <property type="molecule type" value="Genomic_DNA"/>
</dbReference>
<feature type="region of interest" description="Disordered" evidence="1">
    <location>
        <begin position="143"/>
        <end position="175"/>
    </location>
</feature>
<keyword evidence="4" id="KW-1185">Reference proteome</keyword>
<sequence>MMRIRLLASCRQILICVCCVCVYKYEKKFISPDFTSIFNSMEEQELDLRTQIEARMNKTLPPLLGSKNPYRSWLLMESKKGKIGTLFSDFIQSNPDWRIELDQMYAMYLAKNWKTTNHLFGTIQDIWNQRFSPKFFEARHANVSEQPELSHKRPQNLQDDEKQGKRPRSNEDPIDDINFVDEELDSFFKGCDDSALFWHIVDGDNNVADIDGGFPSTSCNCDIIWTGSECCRYLG</sequence>
<accession>A0A433QF17</accession>
<feature type="compositionally biased region" description="Basic and acidic residues" evidence="1">
    <location>
        <begin position="159"/>
        <end position="171"/>
    </location>
</feature>
<proteinExistence type="predicted"/>
<gene>
    <name evidence="3" type="ORF">BC938DRAFT_481910</name>
</gene>
<name>A0A433QF17_9FUNG</name>
<reference evidence="3 4" key="1">
    <citation type="journal article" date="2018" name="New Phytol.">
        <title>Phylogenomics of Endogonaceae and evolution of mycorrhizas within Mucoromycota.</title>
        <authorList>
            <person name="Chang Y."/>
            <person name="Desiro A."/>
            <person name="Na H."/>
            <person name="Sandor L."/>
            <person name="Lipzen A."/>
            <person name="Clum A."/>
            <person name="Barry K."/>
            <person name="Grigoriev I.V."/>
            <person name="Martin F.M."/>
            <person name="Stajich J.E."/>
            <person name="Smith M.E."/>
            <person name="Bonito G."/>
            <person name="Spatafora J.W."/>
        </authorList>
    </citation>
    <scope>NUCLEOTIDE SEQUENCE [LARGE SCALE GENOMIC DNA]</scope>
    <source>
        <strain evidence="3 4">AD002</strain>
    </source>
</reference>
<comment type="caution">
    <text evidence="3">The sequence shown here is derived from an EMBL/GenBank/DDBJ whole genome shotgun (WGS) entry which is preliminary data.</text>
</comment>
<feature type="signal peptide" evidence="2">
    <location>
        <begin position="1"/>
        <end position="19"/>
    </location>
</feature>
<evidence type="ECO:0000313" key="4">
    <source>
        <dbReference type="Proteomes" id="UP000274822"/>
    </source>
</evidence>
<evidence type="ECO:0000313" key="3">
    <source>
        <dbReference type="EMBL" id="RUS28420.1"/>
    </source>
</evidence>